<name>A0ABV0BMN0_9SPHI</name>
<dbReference type="RefSeq" id="WP_132773706.1">
    <property type="nucleotide sequence ID" value="NZ_JAOQNK010000001.1"/>
</dbReference>
<protein>
    <recommendedName>
        <fullName evidence="3">HTH luxR-type domain-containing protein</fullName>
    </recommendedName>
</protein>
<accession>A0ABV0BMN0</accession>
<sequence length="72" mass="8391">MQTEFEKLLIDSLLQGKTQPEIARELKEKGHNPYSLSSIEKTLNDLKRKHNAHTLFQLGAIITLKRYINKKE</sequence>
<evidence type="ECO:0000313" key="2">
    <source>
        <dbReference type="Proteomes" id="UP001409291"/>
    </source>
</evidence>
<dbReference type="EMBL" id="JBDJNQ010000001">
    <property type="protein sequence ID" value="MEN5376064.1"/>
    <property type="molecule type" value="Genomic_DNA"/>
</dbReference>
<keyword evidence="2" id="KW-1185">Reference proteome</keyword>
<proteinExistence type="predicted"/>
<evidence type="ECO:0000313" key="1">
    <source>
        <dbReference type="EMBL" id="MEN5376064.1"/>
    </source>
</evidence>
<reference evidence="1 2" key="1">
    <citation type="submission" date="2024-04" db="EMBL/GenBank/DDBJ databases">
        <title>WGS of bacteria from Torrens River.</title>
        <authorList>
            <person name="Wyrsch E.R."/>
            <person name="Drigo B."/>
        </authorList>
    </citation>
    <scope>NUCLEOTIDE SEQUENCE [LARGE SCALE GENOMIC DNA]</scope>
    <source>
        <strain evidence="1 2">TWI391</strain>
    </source>
</reference>
<dbReference type="Proteomes" id="UP001409291">
    <property type="component" value="Unassembled WGS sequence"/>
</dbReference>
<evidence type="ECO:0008006" key="3">
    <source>
        <dbReference type="Google" id="ProtNLM"/>
    </source>
</evidence>
<gene>
    <name evidence="1" type="ORF">ABE541_02205</name>
</gene>
<organism evidence="1 2">
    <name type="scientific">Sphingobacterium kitahiroshimense</name>
    <dbReference type="NCBI Taxonomy" id="470446"/>
    <lineage>
        <taxon>Bacteria</taxon>
        <taxon>Pseudomonadati</taxon>
        <taxon>Bacteroidota</taxon>
        <taxon>Sphingobacteriia</taxon>
        <taxon>Sphingobacteriales</taxon>
        <taxon>Sphingobacteriaceae</taxon>
        <taxon>Sphingobacterium</taxon>
    </lineage>
</organism>
<comment type="caution">
    <text evidence="1">The sequence shown here is derived from an EMBL/GenBank/DDBJ whole genome shotgun (WGS) entry which is preliminary data.</text>
</comment>